<dbReference type="AlphaFoldDB" id="A0A7Z8Y7L6"/>
<sequence length="220" mass="24540">MIAYIDEYRDRFEVEPICRVLGASLEGGFITSRDYRLAKSRPASARSIRDRMLTDELKTIHTRNYGVYGVRKMWHAARRAGWNVGRDQVARLMKIAGISGVRRGRVPVTTRSAPAPDSRPDLVGRQFKAGRPNELWVADITYVRTLSGFVYTAFVTDVFSRKIVGWATRSSMTTGALPLEALEQAIMGAKEGLDGLVHHADHGSQYTSIAYSDKLADYGI</sequence>
<comment type="caution">
    <text evidence="3">The sequence shown here is derived from an EMBL/GenBank/DDBJ whole genome shotgun (WGS) entry which is preliminary data.</text>
</comment>
<dbReference type="PROSITE" id="PS50994">
    <property type="entry name" value="INTEGRASE"/>
    <property type="match status" value="1"/>
</dbReference>
<accession>A0A7Z8Y7L6</accession>
<dbReference type="Gene3D" id="3.30.420.10">
    <property type="entry name" value="Ribonuclease H-like superfamily/Ribonuclease H"/>
    <property type="match status" value="1"/>
</dbReference>
<dbReference type="SUPFAM" id="SSF53098">
    <property type="entry name" value="Ribonuclease H-like"/>
    <property type="match status" value="1"/>
</dbReference>
<gene>
    <name evidence="3" type="ORF">NCTC10327_00350</name>
</gene>
<protein>
    <submittedName>
        <fullName evidence="3">Integrase catalytic protein</fullName>
    </submittedName>
</protein>
<evidence type="ECO:0000313" key="3">
    <source>
        <dbReference type="EMBL" id="VDG75661.1"/>
    </source>
</evidence>
<dbReference type="EMBL" id="UYIO01000001">
    <property type="protein sequence ID" value="VDG75661.1"/>
    <property type="molecule type" value="Genomic_DNA"/>
</dbReference>
<dbReference type="InterPro" id="IPR025948">
    <property type="entry name" value="HTH-like_dom"/>
</dbReference>
<dbReference type="InterPro" id="IPR048020">
    <property type="entry name" value="Transpos_IS3"/>
</dbReference>
<dbReference type="GO" id="GO:0015074">
    <property type="term" value="P:DNA integration"/>
    <property type="evidence" value="ECO:0007669"/>
    <property type="project" value="InterPro"/>
</dbReference>
<organism evidence="3 4">
    <name type="scientific">Actinobaculum suis</name>
    <dbReference type="NCBI Taxonomy" id="1657"/>
    <lineage>
        <taxon>Bacteria</taxon>
        <taxon>Bacillati</taxon>
        <taxon>Actinomycetota</taxon>
        <taxon>Actinomycetes</taxon>
        <taxon>Actinomycetales</taxon>
        <taxon>Actinomycetaceae</taxon>
        <taxon>Actinobaculum</taxon>
    </lineage>
</organism>
<name>A0A7Z8Y7L6_9ACTO</name>
<dbReference type="Pfam" id="PF13276">
    <property type="entry name" value="HTH_21"/>
    <property type="match status" value="1"/>
</dbReference>
<dbReference type="InterPro" id="IPR012337">
    <property type="entry name" value="RNaseH-like_sf"/>
</dbReference>
<dbReference type="NCBIfam" id="NF033516">
    <property type="entry name" value="transpos_IS3"/>
    <property type="match status" value="1"/>
</dbReference>
<dbReference type="Proteomes" id="UP000269974">
    <property type="component" value="Unassembled WGS sequence"/>
</dbReference>
<evidence type="ECO:0000259" key="2">
    <source>
        <dbReference type="PROSITE" id="PS50994"/>
    </source>
</evidence>
<dbReference type="PANTHER" id="PTHR46889:SF4">
    <property type="entry name" value="TRANSPOSASE INSO FOR INSERTION SEQUENCE ELEMENT IS911B-RELATED"/>
    <property type="match status" value="1"/>
</dbReference>
<comment type="function">
    <text evidence="1">Involved in the transposition of the insertion sequence.</text>
</comment>
<reference evidence="3 4" key="1">
    <citation type="submission" date="2018-11" db="EMBL/GenBank/DDBJ databases">
        <authorList>
            <consortium name="Pathogen Informatics"/>
        </authorList>
    </citation>
    <scope>NUCLEOTIDE SEQUENCE [LARGE SCALE GENOMIC DNA]</scope>
    <source>
        <strain evidence="3 4">NCTC10327</strain>
    </source>
</reference>
<dbReference type="InterPro" id="IPR050900">
    <property type="entry name" value="Transposase_IS3/IS150/IS904"/>
</dbReference>
<dbReference type="PANTHER" id="PTHR46889">
    <property type="entry name" value="TRANSPOSASE INSF FOR INSERTION SEQUENCE IS3B-RELATED"/>
    <property type="match status" value="1"/>
</dbReference>
<dbReference type="InterPro" id="IPR001584">
    <property type="entry name" value="Integrase_cat-core"/>
</dbReference>
<dbReference type="Pfam" id="PF00665">
    <property type="entry name" value="rve"/>
    <property type="match status" value="1"/>
</dbReference>
<dbReference type="InterPro" id="IPR036397">
    <property type="entry name" value="RNaseH_sf"/>
</dbReference>
<evidence type="ECO:0000313" key="4">
    <source>
        <dbReference type="Proteomes" id="UP000269974"/>
    </source>
</evidence>
<dbReference type="GO" id="GO:0003676">
    <property type="term" value="F:nucleic acid binding"/>
    <property type="evidence" value="ECO:0007669"/>
    <property type="project" value="InterPro"/>
</dbReference>
<evidence type="ECO:0000256" key="1">
    <source>
        <dbReference type="ARBA" id="ARBA00002286"/>
    </source>
</evidence>
<proteinExistence type="predicted"/>
<feature type="domain" description="Integrase catalytic" evidence="2">
    <location>
        <begin position="128"/>
        <end position="220"/>
    </location>
</feature>